<gene>
    <name evidence="2" type="ORF">Pcinc_039825</name>
</gene>
<proteinExistence type="predicted"/>
<evidence type="ECO:0000313" key="2">
    <source>
        <dbReference type="EMBL" id="KAK3853641.1"/>
    </source>
</evidence>
<feature type="non-terminal residue" evidence="2">
    <location>
        <position position="1"/>
    </location>
</feature>
<dbReference type="Proteomes" id="UP001286313">
    <property type="component" value="Unassembled WGS sequence"/>
</dbReference>
<accession>A0AAE1BMW2</accession>
<feature type="region of interest" description="Disordered" evidence="1">
    <location>
        <begin position="1"/>
        <end position="24"/>
    </location>
</feature>
<feature type="compositionally biased region" description="Basic and acidic residues" evidence="1">
    <location>
        <begin position="1"/>
        <end position="18"/>
    </location>
</feature>
<comment type="caution">
    <text evidence="2">The sequence shown here is derived from an EMBL/GenBank/DDBJ whole genome shotgun (WGS) entry which is preliminary data.</text>
</comment>
<reference evidence="2" key="1">
    <citation type="submission" date="2023-10" db="EMBL/GenBank/DDBJ databases">
        <title>Genome assemblies of two species of porcelain crab, Petrolisthes cinctipes and Petrolisthes manimaculis (Anomura: Porcellanidae).</title>
        <authorList>
            <person name="Angst P."/>
        </authorList>
    </citation>
    <scope>NUCLEOTIDE SEQUENCE</scope>
    <source>
        <strain evidence="2">PB745_01</strain>
        <tissue evidence="2">Gill</tissue>
    </source>
</reference>
<name>A0AAE1BMW2_PETCI</name>
<dbReference type="AlphaFoldDB" id="A0AAE1BMW2"/>
<evidence type="ECO:0000313" key="3">
    <source>
        <dbReference type="Proteomes" id="UP001286313"/>
    </source>
</evidence>
<protein>
    <submittedName>
        <fullName evidence="2">Uncharacterized protein</fullName>
    </submittedName>
</protein>
<sequence>MSDNADAKPEGEGNEYIKLKVVGQ</sequence>
<keyword evidence="3" id="KW-1185">Reference proteome</keyword>
<evidence type="ECO:0000256" key="1">
    <source>
        <dbReference type="SAM" id="MobiDB-lite"/>
    </source>
</evidence>
<organism evidence="2 3">
    <name type="scientific">Petrolisthes cinctipes</name>
    <name type="common">Flat porcelain crab</name>
    <dbReference type="NCBI Taxonomy" id="88211"/>
    <lineage>
        <taxon>Eukaryota</taxon>
        <taxon>Metazoa</taxon>
        <taxon>Ecdysozoa</taxon>
        <taxon>Arthropoda</taxon>
        <taxon>Crustacea</taxon>
        <taxon>Multicrustacea</taxon>
        <taxon>Malacostraca</taxon>
        <taxon>Eumalacostraca</taxon>
        <taxon>Eucarida</taxon>
        <taxon>Decapoda</taxon>
        <taxon>Pleocyemata</taxon>
        <taxon>Anomura</taxon>
        <taxon>Galatheoidea</taxon>
        <taxon>Porcellanidae</taxon>
        <taxon>Petrolisthes</taxon>
    </lineage>
</organism>
<dbReference type="EMBL" id="JAWQEG010006882">
    <property type="protein sequence ID" value="KAK3853641.1"/>
    <property type="molecule type" value="Genomic_DNA"/>
</dbReference>